<keyword evidence="9" id="KW-0969">Cilium</keyword>
<protein>
    <recommendedName>
        <fullName evidence="2 5">Basal-body rod modification protein FlgD</fullName>
    </recommendedName>
</protein>
<comment type="similarity">
    <text evidence="1 5">Belongs to the FlgD family.</text>
</comment>
<evidence type="ECO:0000313" key="10">
    <source>
        <dbReference type="Proteomes" id="UP001222680"/>
    </source>
</evidence>
<dbReference type="Pfam" id="PF13860">
    <property type="entry name" value="FlgD_ig"/>
    <property type="match status" value="1"/>
</dbReference>
<dbReference type="InterPro" id="IPR005648">
    <property type="entry name" value="FlgD"/>
</dbReference>
<dbReference type="EMBL" id="CP092014">
    <property type="protein sequence ID" value="WFN95849.1"/>
    <property type="molecule type" value="Genomic_DNA"/>
</dbReference>
<evidence type="ECO:0000256" key="3">
    <source>
        <dbReference type="ARBA" id="ARBA00022795"/>
    </source>
</evidence>
<comment type="function">
    <text evidence="4 5">Required for flagellar hook formation. May act as a scaffolding protein.</text>
</comment>
<feature type="region of interest" description="Disordered" evidence="6">
    <location>
        <begin position="1"/>
        <end position="23"/>
    </location>
</feature>
<dbReference type="Gene3D" id="2.60.40.4070">
    <property type="match status" value="1"/>
</dbReference>
<evidence type="ECO:0000259" key="8">
    <source>
        <dbReference type="Pfam" id="PF13861"/>
    </source>
</evidence>
<keyword evidence="9" id="KW-0282">Flagellum</keyword>
<evidence type="ECO:0000256" key="5">
    <source>
        <dbReference type="RuleBase" id="RU362076"/>
    </source>
</evidence>
<dbReference type="Pfam" id="PF13861">
    <property type="entry name" value="FLgD_tudor"/>
    <property type="match status" value="1"/>
</dbReference>
<dbReference type="Gene3D" id="2.30.30.910">
    <property type="match status" value="1"/>
</dbReference>
<name>A0ABY8GEC2_EDWIC</name>
<organism evidence="9 10">
    <name type="scientific">Edwardsiella ictaluri</name>
    <dbReference type="NCBI Taxonomy" id="67780"/>
    <lineage>
        <taxon>Bacteria</taxon>
        <taxon>Pseudomonadati</taxon>
        <taxon>Pseudomonadota</taxon>
        <taxon>Gammaproteobacteria</taxon>
        <taxon>Enterobacterales</taxon>
        <taxon>Hafniaceae</taxon>
        <taxon>Edwardsiella</taxon>
    </lineage>
</organism>
<evidence type="ECO:0000256" key="4">
    <source>
        <dbReference type="ARBA" id="ARBA00024746"/>
    </source>
</evidence>
<feature type="domain" description="FlgD/Vpr Ig-like" evidence="7">
    <location>
        <begin position="122"/>
        <end position="189"/>
    </location>
</feature>
<dbReference type="Proteomes" id="UP001222680">
    <property type="component" value="Chromosome"/>
</dbReference>
<sequence length="232" mass="23995">MAISVSLNDPVDTSSPVNANSKTGLVADNGKDLQNSFLTLLVAQLRNQDPTNPLKNNELTTQLAQISTVSGIEKLNTTLGSISGQINSNQSIQATSLIGHGVMIPGKTILVGKEKDGGPVSTTPFGFELESGAQSVVVTISDRTGKVVKQIDTGGHRAGVYSYTWDGTGTDGLAVPDGAYTFSVNASNQGQQMVAQPLHFATVNGITKSGNGALLELGLSGTATLADVRQIL</sequence>
<dbReference type="InterPro" id="IPR025963">
    <property type="entry name" value="FLgD_Tudor"/>
</dbReference>
<dbReference type="Pfam" id="PF03963">
    <property type="entry name" value="FlgD"/>
    <property type="match status" value="1"/>
</dbReference>
<dbReference type="RefSeq" id="WP_015870703.1">
    <property type="nucleotide sequence ID" value="NZ_AP028097.1"/>
</dbReference>
<dbReference type="NCBIfam" id="NF005176">
    <property type="entry name" value="PRK06655.1-1"/>
    <property type="match status" value="1"/>
</dbReference>
<dbReference type="InterPro" id="IPR025965">
    <property type="entry name" value="FlgD/Vpr_Ig-like"/>
</dbReference>
<gene>
    <name evidence="9" type="primary">flgD</name>
    <name evidence="9" type="ORF">MAY91_13430</name>
</gene>
<accession>A0ABY8GEC2</accession>
<evidence type="ECO:0000256" key="2">
    <source>
        <dbReference type="ARBA" id="ARBA00016013"/>
    </source>
</evidence>
<dbReference type="GeneID" id="69538361"/>
<keyword evidence="10" id="KW-1185">Reference proteome</keyword>
<reference evidence="9 10" key="1">
    <citation type="submission" date="2022-02" db="EMBL/GenBank/DDBJ databases">
        <title>Phenotypic, genotypic and serological characterization of Edwardsiella ictaluri from catfish and ornamental fish species.</title>
        <authorList>
            <person name="Rose D."/>
            <person name="Tekedar H.C."/>
            <person name="Waldbieser G.C."/>
            <person name="Aarattuthodi S."/>
            <person name="Griffin M.J."/>
        </authorList>
    </citation>
    <scope>NUCLEOTIDE SEQUENCE [LARGE SCALE GENOMIC DNA]</scope>
    <source>
        <strain evidence="9 10">13 TAL-140 K3</strain>
    </source>
</reference>
<proteinExistence type="inferred from homology"/>
<keyword evidence="9" id="KW-0966">Cell projection</keyword>
<keyword evidence="3 5" id="KW-1005">Bacterial flagellum biogenesis</keyword>
<evidence type="ECO:0000256" key="6">
    <source>
        <dbReference type="SAM" id="MobiDB-lite"/>
    </source>
</evidence>
<feature type="domain" description="FlgD Tudor-like" evidence="8">
    <location>
        <begin position="89"/>
        <end position="229"/>
    </location>
</feature>
<evidence type="ECO:0000259" key="7">
    <source>
        <dbReference type="Pfam" id="PF13860"/>
    </source>
</evidence>
<evidence type="ECO:0000256" key="1">
    <source>
        <dbReference type="ARBA" id="ARBA00010577"/>
    </source>
</evidence>
<evidence type="ECO:0000313" key="9">
    <source>
        <dbReference type="EMBL" id="WFN95849.1"/>
    </source>
</evidence>